<protein>
    <submittedName>
        <fullName evidence="1">Uncharacterized protein</fullName>
    </submittedName>
</protein>
<dbReference type="SUPFAM" id="SSF55729">
    <property type="entry name" value="Acyl-CoA N-acyltransferases (Nat)"/>
    <property type="match status" value="1"/>
</dbReference>
<sequence>MHSTVTLRREPRPERIDIGDGLIMRWSTPQDKDNLADCLADAFRWETSGRRIPECGIPNKHEYISAAIGRLMSGKHVVQSQYDIALVEDTTRPSQGKNPIVAAVCMHQMAGYYGPIDITYGTLGAVGSLPEYRNRGLIRRLLFGYEYAVPHKFGRTLKHIASSIPALAAADPWKNGDGVTPVGEPFRLREVTALDIPYLIEMSTPDRLHCNSQLGLYYGKDFWSYIVEALKPELIENHHDAHHHAGIIVDIKSGKDIGISLTSNITGRWTWEAFTLNEELFTFRDVAYSVLRQLKAFDRPYYECYNAKLNNNILPDESETSKRERGEFSPLTFTDLVVNLTKHHPVTKILESQGKLAPENPPFRLYTRIHSLPKWIRKIAPVLEERLKDSVLKDISARIQLDFYRKLEGMSGRGLEIVFDQGKFVNAEDWAPKTPIQIHQESLLQEKEDLSSIKKQETVFSAGFAPMTFTRLVTGTMDVSELLERDSENYVQDGETKLALEILFPKFDHFVDLFWW</sequence>
<evidence type="ECO:0000313" key="1">
    <source>
        <dbReference type="EMBL" id="KAG0011293.1"/>
    </source>
</evidence>
<dbReference type="Proteomes" id="UP000703661">
    <property type="component" value="Unassembled WGS sequence"/>
</dbReference>
<name>A0A9P6MRP8_9FUNG</name>
<accession>A0A9P6MRP8</accession>
<dbReference type="AlphaFoldDB" id="A0A9P6MRP8"/>
<proteinExistence type="predicted"/>
<organism evidence="1 2">
    <name type="scientific">Entomortierella chlamydospora</name>
    <dbReference type="NCBI Taxonomy" id="101097"/>
    <lineage>
        <taxon>Eukaryota</taxon>
        <taxon>Fungi</taxon>
        <taxon>Fungi incertae sedis</taxon>
        <taxon>Mucoromycota</taxon>
        <taxon>Mortierellomycotina</taxon>
        <taxon>Mortierellomycetes</taxon>
        <taxon>Mortierellales</taxon>
        <taxon>Mortierellaceae</taxon>
        <taxon>Entomortierella</taxon>
    </lineage>
</organism>
<evidence type="ECO:0000313" key="2">
    <source>
        <dbReference type="Proteomes" id="UP000703661"/>
    </source>
</evidence>
<keyword evidence="2" id="KW-1185">Reference proteome</keyword>
<reference evidence="1" key="1">
    <citation type="journal article" date="2020" name="Fungal Divers.">
        <title>Resolving the Mortierellaceae phylogeny through synthesis of multi-gene phylogenetics and phylogenomics.</title>
        <authorList>
            <person name="Vandepol N."/>
            <person name="Liber J."/>
            <person name="Desiro A."/>
            <person name="Na H."/>
            <person name="Kennedy M."/>
            <person name="Barry K."/>
            <person name="Grigoriev I.V."/>
            <person name="Miller A.N."/>
            <person name="O'Donnell K."/>
            <person name="Stajich J.E."/>
            <person name="Bonito G."/>
        </authorList>
    </citation>
    <scope>NUCLEOTIDE SEQUENCE</scope>
    <source>
        <strain evidence="1">NRRL 2769</strain>
    </source>
</reference>
<gene>
    <name evidence="1" type="ORF">BGZ80_000788</name>
</gene>
<dbReference type="Gene3D" id="3.40.630.30">
    <property type="match status" value="1"/>
</dbReference>
<comment type="caution">
    <text evidence="1">The sequence shown here is derived from an EMBL/GenBank/DDBJ whole genome shotgun (WGS) entry which is preliminary data.</text>
</comment>
<dbReference type="InterPro" id="IPR016181">
    <property type="entry name" value="Acyl_CoA_acyltransferase"/>
</dbReference>
<dbReference type="EMBL" id="JAAAID010001173">
    <property type="protein sequence ID" value="KAG0011293.1"/>
    <property type="molecule type" value="Genomic_DNA"/>
</dbReference>